<protein>
    <submittedName>
        <fullName evidence="1">DUF4286 family protein</fullName>
    </submittedName>
</protein>
<dbReference type="RefSeq" id="WP_169677542.1">
    <property type="nucleotide sequence ID" value="NZ_JABBNU010000001.1"/>
</dbReference>
<evidence type="ECO:0000313" key="1">
    <source>
        <dbReference type="EMBL" id="NMM46918.1"/>
    </source>
</evidence>
<accession>A0A848IUQ0</accession>
<reference evidence="1 2" key="1">
    <citation type="submission" date="2020-04" db="EMBL/GenBank/DDBJ databases">
        <title>Flammeovirgaceae bacterium KN852 isolated from deep sea.</title>
        <authorList>
            <person name="Zhang D.-C."/>
        </authorList>
    </citation>
    <scope>NUCLEOTIDE SEQUENCE [LARGE SCALE GENOMIC DNA]</scope>
    <source>
        <strain evidence="1 2">KN852</strain>
    </source>
</reference>
<gene>
    <name evidence="1" type="ORF">HH304_00800</name>
</gene>
<keyword evidence="2" id="KW-1185">Reference proteome</keyword>
<organism evidence="1 2">
    <name type="scientific">Marinigracilibium pacificum</name>
    <dbReference type="NCBI Taxonomy" id="2729599"/>
    <lineage>
        <taxon>Bacteria</taxon>
        <taxon>Pseudomonadati</taxon>
        <taxon>Bacteroidota</taxon>
        <taxon>Cytophagia</taxon>
        <taxon>Cytophagales</taxon>
        <taxon>Flammeovirgaceae</taxon>
        <taxon>Marinigracilibium</taxon>
    </lineage>
</organism>
<dbReference type="EMBL" id="JABBNU010000001">
    <property type="protein sequence ID" value="NMM46918.1"/>
    <property type="molecule type" value="Genomic_DNA"/>
</dbReference>
<comment type="caution">
    <text evidence="1">The sequence shown here is derived from an EMBL/GenBank/DDBJ whole genome shotgun (WGS) entry which is preliminary data.</text>
</comment>
<evidence type="ECO:0000313" key="2">
    <source>
        <dbReference type="Proteomes" id="UP000559010"/>
    </source>
</evidence>
<dbReference type="AlphaFoldDB" id="A0A848IUQ0"/>
<sequence length="102" mass="12234">MVLYSVTVNIDKDIESDWLSWMTKEHIPKVLNTGMFKEHKLFRLLNEESGVEGTTYSIQYFAEDITKINQYLENYAPELINEHYERYKDKHVSFRTLLEQII</sequence>
<dbReference type="InterPro" id="IPR025563">
    <property type="entry name" value="DUF4286"/>
</dbReference>
<dbReference type="Proteomes" id="UP000559010">
    <property type="component" value="Unassembled WGS sequence"/>
</dbReference>
<proteinExistence type="predicted"/>
<dbReference type="Pfam" id="PF14114">
    <property type="entry name" value="DUF4286"/>
    <property type="match status" value="1"/>
</dbReference>
<name>A0A848IUQ0_9BACT</name>